<dbReference type="Pfam" id="PF18380">
    <property type="entry name" value="GEN1_C"/>
    <property type="match status" value="1"/>
</dbReference>
<evidence type="ECO:0000313" key="6">
    <source>
        <dbReference type="EMBL" id="KAK5175875.1"/>
    </source>
</evidence>
<dbReference type="InterPro" id="IPR029060">
    <property type="entry name" value="PIN-like_dom_sf"/>
</dbReference>
<feature type="region of interest" description="Disordered" evidence="3">
    <location>
        <begin position="478"/>
        <end position="558"/>
    </location>
</feature>
<feature type="compositionally biased region" description="Basic residues" evidence="3">
    <location>
        <begin position="504"/>
        <end position="513"/>
    </location>
</feature>
<feature type="compositionally biased region" description="Acidic residues" evidence="3">
    <location>
        <begin position="401"/>
        <end position="419"/>
    </location>
</feature>
<feature type="domain" description="XPG-I" evidence="4">
    <location>
        <begin position="112"/>
        <end position="186"/>
    </location>
</feature>
<dbReference type="CDD" id="cd09870">
    <property type="entry name" value="PIN_YEN1"/>
    <property type="match status" value="1"/>
</dbReference>
<feature type="compositionally biased region" description="Polar residues" evidence="3">
    <location>
        <begin position="730"/>
        <end position="741"/>
    </location>
</feature>
<evidence type="ECO:0000259" key="5">
    <source>
        <dbReference type="SMART" id="SM00485"/>
    </source>
</evidence>
<dbReference type="PANTHER" id="PTHR11081">
    <property type="entry name" value="FLAP ENDONUCLEASE FAMILY MEMBER"/>
    <property type="match status" value="1"/>
</dbReference>
<dbReference type="PANTHER" id="PTHR11081:SF75">
    <property type="entry name" value="ENDONUCLEASE, PUTATIVE (AFU_ORTHOLOGUE AFUA_3G13260)-RELATED"/>
    <property type="match status" value="1"/>
</dbReference>
<reference evidence="6 7" key="1">
    <citation type="submission" date="2023-08" db="EMBL/GenBank/DDBJ databases">
        <title>Black Yeasts Isolated from many extreme environments.</title>
        <authorList>
            <person name="Coleine C."/>
            <person name="Stajich J.E."/>
            <person name="Selbmann L."/>
        </authorList>
    </citation>
    <scope>NUCLEOTIDE SEQUENCE [LARGE SCALE GENOMIC DNA]</scope>
    <source>
        <strain evidence="6 7">CCFEE 5935</strain>
    </source>
</reference>
<dbReference type="RefSeq" id="XP_064664513.1">
    <property type="nucleotide sequence ID" value="XM_064798279.1"/>
</dbReference>
<dbReference type="InterPro" id="IPR006084">
    <property type="entry name" value="XPG/Rad2"/>
</dbReference>
<dbReference type="SMART" id="SM00484">
    <property type="entry name" value="XPGI"/>
    <property type="match status" value="1"/>
</dbReference>
<gene>
    <name evidence="6" type="ORF">LTR77_001015</name>
</gene>
<dbReference type="InterPro" id="IPR036279">
    <property type="entry name" value="5-3_exonuclease_C_sf"/>
</dbReference>
<feature type="compositionally biased region" description="Low complexity" evidence="3">
    <location>
        <begin position="617"/>
        <end position="640"/>
    </location>
</feature>
<dbReference type="SUPFAM" id="SSF47807">
    <property type="entry name" value="5' to 3' exonuclease, C-terminal subdomain"/>
    <property type="match status" value="1"/>
</dbReference>
<dbReference type="GeneID" id="89922364"/>
<dbReference type="AlphaFoldDB" id="A0AAV9PQX4"/>
<dbReference type="Pfam" id="PF00752">
    <property type="entry name" value="XPG_N"/>
    <property type="match status" value="1"/>
</dbReference>
<organism evidence="6 7">
    <name type="scientific">Saxophila tyrrhenica</name>
    <dbReference type="NCBI Taxonomy" id="1690608"/>
    <lineage>
        <taxon>Eukaryota</taxon>
        <taxon>Fungi</taxon>
        <taxon>Dikarya</taxon>
        <taxon>Ascomycota</taxon>
        <taxon>Pezizomycotina</taxon>
        <taxon>Dothideomycetes</taxon>
        <taxon>Dothideomycetidae</taxon>
        <taxon>Mycosphaerellales</taxon>
        <taxon>Extremaceae</taxon>
        <taxon>Saxophila</taxon>
    </lineage>
</organism>
<dbReference type="EMBL" id="JAVRRT010000001">
    <property type="protein sequence ID" value="KAK5175875.1"/>
    <property type="molecule type" value="Genomic_DNA"/>
</dbReference>
<evidence type="ECO:0000256" key="3">
    <source>
        <dbReference type="SAM" id="MobiDB-lite"/>
    </source>
</evidence>
<feature type="region of interest" description="Disordered" evidence="3">
    <location>
        <begin position="605"/>
        <end position="938"/>
    </location>
</feature>
<feature type="compositionally biased region" description="Basic and acidic residues" evidence="3">
    <location>
        <begin position="683"/>
        <end position="693"/>
    </location>
</feature>
<sequence length="995" mass="108658">MGIHGLFAQIGHGQRISLAKLSAQYYTTNNRPFRLAIDISIWLFQIQSGKGGSNPALRTFYYRLLRLLSLNIHPLFVFDGPNKPLFKRNKKVGGPGVRVASVPEFLAKQLLKQFGYPWHVAPGEAEAECALLQREGIVDAVLSEDVDTLMFGSGVTLRNWTAENTTKTPTHVDVHRADETKSKSGLDPNGMILVALMSGGDYLPEGIPGCGPKLACDAARAGFGNDLCALGRKDAAGLDGWRDRLRHEVKTNESKLFKRRNASLVIPDDFPNREVLGFYTHPCVSTAEKLARLRQELKWDQPMDFAALRSFAGDAFDWRCIGGAKKFIKNLAPALLIREFRLRGAAVEQLELGAQEEREHEMILAIHGQRNHKTLDGELEYRISFVPEKFVPIDLSIEDEDDEIVPAGGPEDDTSDAESDFMQLPSSTQDENGEEAPKSPKKRNFKPYDPSQPEKLWIQRTFLQIGCPLLVEDFESTSKDPKEFLKQRRQARAVGKGSLNMHSAKPRAKKSKAKANDMPANAIMNYARVTKPGSGRQPKDKSQDPMPSSLNGASGSEGLSEKEFAAVATFKLPSTQIPADLYLPASNRAGASETVEVLDLAMSSPAAVRPKAHQDTSSAHSSSAAALAPRNANASRNAPSQGRDIEMEKTLKRTNKKRPPPDFSSPALSQRTIFSYYPPSPRKPKEVVARQEPDIVDLLSSPTINRSPLHKAPSDFGSAGSRPLTPTPPNIRSQFVRTATTIADPELDYSPGKLPDTVTKRRKKGALKRWQTEPAIGPTDDGDGLFVSPARPSTPSGLAGGFGRPIEIDSPASDDGDLASPSAFLRPHRGSTDVGGGFLLPDEDGDLTPRPVHRHSADLVPAAQPEVEERASQSHPPPLPDLDDDEEELPPILELPAREITAKPTTSMPSHSAPSARRSPRAQASATQPIRKSPRQHVLKKRIHLRESLEGSWKTVDAEAIDMTGDGSGWKNSGGKAKLQGWRKSGVEVLDLTGA</sequence>
<dbReference type="CDD" id="cd09906">
    <property type="entry name" value="H3TH_YEN1"/>
    <property type="match status" value="1"/>
</dbReference>
<proteinExistence type="predicted"/>
<feature type="domain" description="XPG N-terminal" evidence="5">
    <location>
        <begin position="1"/>
        <end position="95"/>
    </location>
</feature>
<feature type="compositionally biased region" description="Low complexity" evidence="3">
    <location>
        <begin position="909"/>
        <end position="926"/>
    </location>
</feature>
<dbReference type="SMART" id="SM00485">
    <property type="entry name" value="XPGN"/>
    <property type="match status" value="1"/>
</dbReference>
<dbReference type="InterPro" id="IPR041177">
    <property type="entry name" value="GEN1_C"/>
</dbReference>
<evidence type="ECO:0000313" key="7">
    <source>
        <dbReference type="Proteomes" id="UP001337655"/>
    </source>
</evidence>
<feature type="region of interest" description="Disordered" evidence="3">
    <location>
        <begin position="401"/>
        <end position="451"/>
    </location>
</feature>
<comment type="caution">
    <text evidence="6">The sequence shown here is derived from an EMBL/GenBank/DDBJ whole genome shotgun (WGS) entry which is preliminary data.</text>
</comment>
<dbReference type="InterPro" id="IPR006086">
    <property type="entry name" value="XPG-I_dom"/>
</dbReference>
<dbReference type="SUPFAM" id="SSF88723">
    <property type="entry name" value="PIN domain-like"/>
    <property type="match status" value="1"/>
</dbReference>
<dbReference type="GO" id="GO:0008821">
    <property type="term" value="F:crossover junction DNA endonuclease activity"/>
    <property type="evidence" value="ECO:0007669"/>
    <property type="project" value="InterPro"/>
</dbReference>
<evidence type="ECO:0000256" key="1">
    <source>
        <dbReference type="ARBA" id="ARBA00022722"/>
    </source>
</evidence>
<dbReference type="PRINTS" id="PR00853">
    <property type="entry name" value="XPGRADSUPER"/>
</dbReference>
<dbReference type="Proteomes" id="UP001337655">
    <property type="component" value="Unassembled WGS sequence"/>
</dbReference>
<dbReference type="Pfam" id="PF00867">
    <property type="entry name" value="XPG_I"/>
    <property type="match status" value="1"/>
</dbReference>
<dbReference type="GO" id="GO:0017108">
    <property type="term" value="F:5'-flap endonuclease activity"/>
    <property type="evidence" value="ECO:0007669"/>
    <property type="project" value="TreeGrafter"/>
</dbReference>
<dbReference type="Gene3D" id="3.40.50.1010">
    <property type="entry name" value="5'-nuclease"/>
    <property type="match status" value="2"/>
</dbReference>
<dbReference type="FunFam" id="3.40.50.1010:FF:000037">
    <property type="entry name" value="Rad2-like endonuclease, putative (AFU_orthologue AFUA_3G13260)"/>
    <property type="match status" value="1"/>
</dbReference>
<evidence type="ECO:0000259" key="4">
    <source>
        <dbReference type="SMART" id="SM00484"/>
    </source>
</evidence>
<keyword evidence="7" id="KW-1185">Reference proteome</keyword>
<dbReference type="InterPro" id="IPR037316">
    <property type="entry name" value="Yen1_H3TH"/>
</dbReference>
<name>A0AAV9PQX4_9PEZI</name>
<evidence type="ECO:0000256" key="2">
    <source>
        <dbReference type="ARBA" id="ARBA00022801"/>
    </source>
</evidence>
<dbReference type="GO" id="GO:0006281">
    <property type="term" value="P:DNA repair"/>
    <property type="evidence" value="ECO:0007669"/>
    <property type="project" value="UniProtKB-ARBA"/>
</dbReference>
<keyword evidence="1" id="KW-0540">Nuclease</keyword>
<keyword evidence="2" id="KW-0378">Hydrolase</keyword>
<dbReference type="InterPro" id="IPR006085">
    <property type="entry name" value="XPG_DNA_repair_N"/>
</dbReference>
<feature type="compositionally biased region" description="Polar residues" evidence="3">
    <location>
        <begin position="545"/>
        <end position="554"/>
    </location>
</feature>
<protein>
    <submittedName>
        <fullName evidence="6">Uncharacterized protein</fullName>
    </submittedName>
</protein>
<accession>A0AAV9PQX4</accession>